<evidence type="ECO:0008006" key="7">
    <source>
        <dbReference type="Google" id="ProtNLM"/>
    </source>
</evidence>
<comment type="caution">
    <text evidence="5">The sequence shown here is derived from an EMBL/GenBank/DDBJ whole genome shotgun (WGS) entry which is preliminary data.</text>
</comment>
<dbReference type="SUPFAM" id="SSF48264">
    <property type="entry name" value="Cytochrome P450"/>
    <property type="match status" value="1"/>
</dbReference>
<dbReference type="GO" id="GO:0016705">
    <property type="term" value="F:oxidoreductase activity, acting on paired donors, with incorporation or reduction of molecular oxygen"/>
    <property type="evidence" value="ECO:0007669"/>
    <property type="project" value="InterPro"/>
</dbReference>
<dbReference type="PROSITE" id="PS00086">
    <property type="entry name" value="CYTOCHROME_P450"/>
    <property type="match status" value="1"/>
</dbReference>
<evidence type="ECO:0000256" key="1">
    <source>
        <dbReference type="ARBA" id="ARBA00010617"/>
    </source>
</evidence>
<evidence type="ECO:0000256" key="4">
    <source>
        <dbReference type="RuleBase" id="RU000461"/>
    </source>
</evidence>
<reference evidence="5" key="1">
    <citation type="submission" date="2023-10" db="EMBL/GenBank/DDBJ databases">
        <title>Genome assembly of Pristionchus species.</title>
        <authorList>
            <person name="Yoshida K."/>
            <person name="Sommer R.J."/>
        </authorList>
    </citation>
    <scope>NUCLEOTIDE SEQUENCE</scope>
    <source>
        <strain evidence="5">RS0144</strain>
    </source>
</reference>
<keyword evidence="3 4" id="KW-0408">Iron</keyword>
<dbReference type="PANTHER" id="PTHR24284:SF1">
    <property type="entry name" value="CYTOCHROME P450 FAMILY"/>
    <property type="match status" value="1"/>
</dbReference>
<evidence type="ECO:0000256" key="2">
    <source>
        <dbReference type="ARBA" id="ARBA00023033"/>
    </source>
</evidence>
<protein>
    <recommendedName>
        <fullName evidence="7">Cytochrome P450</fullName>
    </recommendedName>
</protein>
<dbReference type="GO" id="GO:0020037">
    <property type="term" value="F:heme binding"/>
    <property type="evidence" value="ECO:0007669"/>
    <property type="project" value="InterPro"/>
</dbReference>
<organism evidence="5 6">
    <name type="scientific">Pristionchus entomophagus</name>
    <dbReference type="NCBI Taxonomy" id="358040"/>
    <lineage>
        <taxon>Eukaryota</taxon>
        <taxon>Metazoa</taxon>
        <taxon>Ecdysozoa</taxon>
        <taxon>Nematoda</taxon>
        <taxon>Chromadorea</taxon>
        <taxon>Rhabditida</taxon>
        <taxon>Rhabditina</taxon>
        <taxon>Diplogasteromorpha</taxon>
        <taxon>Diplogasteroidea</taxon>
        <taxon>Neodiplogasteridae</taxon>
        <taxon>Pristionchus</taxon>
    </lineage>
</organism>
<dbReference type="PRINTS" id="PR00385">
    <property type="entry name" value="P450"/>
</dbReference>
<dbReference type="PANTHER" id="PTHR24284">
    <property type="entry name" value="CYTOCHROME P450 FAMILY"/>
    <property type="match status" value="1"/>
</dbReference>
<comment type="cofactor">
    <cofactor evidence="3">
        <name>heme</name>
        <dbReference type="ChEBI" id="CHEBI:30413"/>
    </cofactor>
</comment>
<gene>
    <name evidence="5" type="ORF">PENTCL1PPCAC_14989</name>
</gene>
<evidence type="ECO:0000256" key="3">
    <source>
        <dbReference type="PIRSR" id="PIRSR602401-1"/>
    </source>
</evidence>
<keyword evidence="4" id="KW-0560">Oxidoreductase</keyword>
<name>A0AAV5TG29_9BILA</name>
<dbReference type="InterPro" id="IPR001128">
    <property type="entry name" value="Cyt_P450"/>
</dbReference>
<dbReference type="InterPro" id="IPR002401">
    <property type="entry name" value="Cyt_P450_E_grp-I"/>
</dbReference>
<feature type="binding site" description="axial binding residue" evidence="3">
    <location>
        <position position="291"/>
    </location>
    <ligand>
        <name>heme</name>
        <dbReference type="ChEBI" id="CHEBI:30413"/>
    </ligand>
    <ligandPart>
        <name>Fe</name>
        <dbReference type="ChEBI" id="CHEBI:18248"/>
    </ligandPart>
</feature>
<keyword evidence="3 4" id="KW-0349">Heme</keyword>
<dbReference type="Proteomes" id="UP001432027">
    <property type="component" value="Unassembled WGS sequence"/>
</dbReference>
<comment type="similarity">
    <text evidence="1 4">Belongs to the cytochrome P450 family.</text>
</comment>
<dbReference type="GO" id="GO:0005506">
    <property type="term" value="F:iron ion binding"/>
    <property type="evidence" value="ECO:0007669"/>
    <property type="project" value="InterPro"/>
</dbReference>
<dbReference type="Gene3D" id="1.10.630.10">
    <property type="entry name" value="Cytochrome P450"/>
    <property type="match status" value="1"/>
</dbReference>
<dbReference type="InterPro" id="IPR036396">
    <property type="entry name" value="Cyt_P450_sf"/>
</dbReference>
<dbReference type="PRINTS" id="PR00463">
    <property type="entry name" value="EP450I"/>
</dbReference>
<evidence type="ECO:0000313" key="5">
    <source>
        <dbReference type="EMBL" id="GMS92814.1"/>
    </source>
</evidence>
<feature type="non-terminal residue" evidence="5">
    <location>
        <position position="326"/>
    </location>
</feature>
<sequence>VDFLHHLETIPDKSNVDLRWPIQVMVSNVINDVLFGFRFPYDDCQPLMDYVLRFNEMMNNVMENKWLALGMALPFLRHVPYLNWYIVGRARQKMIELNQYIVDNVERALKDYNVEDEPTCFAHAYKQRMQDNKGLDDVNLMSTCADFFLAGQETTTTTLRWAMLLLAKHSEIQEKLRREIRSAIGTERTITRADQASLPFARACVLELQRFANIVGTNVQRLSTRDTEIRGHKIPKNTWVNGDIHYLMANDPVFVDPQEFRPERYIAEDGKSLRKDLIERTLPFSIGKRMCAGEGLARVELFLGLTSTFQQFKILPSPGNEIDLEP</sequence>
<evidence type="ECO:0000313" key="6">
    <source>
        <dbReference type="Proteomes" id="UP001432027"/>
    </source>
</evidence>
<keyword evidence="6" id="KW-1185">Reference proteome</keyword>
<dbReference type="Pfam" id="PF00067">
    <property type="entry name" value="p450"/>
    <property type="match status" value="1"/>
</dbReference>
<dbReference type="GO" id="GO:0004497">
    <property type="term" value="F:monooxygenase activity"/>
    <property type="evidence" value="ECO:0007669"/>
    <property type="project" value="UniProtKB-KW"/>
</dbReference>
<dbReference type="AlphaFoldDB" id="A0AAV5TG29"/>
<keyword evidence="3 4" id="KW-0479">Metal-binding</keyword>
<accession>A0AAV5TG29</accession>
<keyword evidence="2 4" id="KW-0503">Monooxygenase</keyword>
<proteinExistence type="inferred from homology"/>
<dbReference type="EMBL" id="BTSX01000004">
    <property type="protein sequence ID" value="GMS92814.1"/>
    <property type="molecule type" value="Genomic_DNA"/>
</dbReference>
<dbReference type="InterPro" id="IPR017972">
    <property type="entry name" value="Cyt_P450_CS"/>
</dbReference>
<feature type="non-terminal residue" evidence="5">
    <location>
        <position position="1"/>
    </location>
</feature>